<reference evidence="2 3" key="2">
    <citation type="journal article" date="2017" name="Front. Plant Sci.">
        <title>Gene Classification and Mining of Molecular Markers Useful in Red Clover (Trifolium pratense) Breeding.</title>
        <authorList>
            <person name="Istvanek J."/>
            <person name="Dluhosova J."/>
            <person name="Dluhos P."/>
            <person name="Patkova L."/>
            <person name="Nedelnik J."/>
            <person name="Repkova J."/>
        </authorList>
    </citation>
    <scope>NUCLEOTIDE SEQUENCE [LARGE SCALE GENOMIC DNA]</scope>
    <source>
        <strain evidence="3">cv. Tatra</strain>
        <tissue evidence="2">Young leaves</tissue>
    </source>
</reference>
<protein>
    <submittedName>
        <fullName evidence="2">F-box/LRR protein</fullName>
    </submittedName>
</protein>
<dbReference type="Proteomes" id="UP000236291">
    <property type="component" value="Unassembled WGS sequence"/>
</dbReference>
<dbReference type="Pfam" id="PF25372">
    <property type="entry name" value="DUF7885"/>
    <property type="match status" value="1"/>
</dbReference>
<feature type="non-terminal residue" evidence="2">
    <location>
        <position position="137"/>
    </location>
</feature>
<proteinExistence type="predicted"/>
<evidence type="ECO:0000259" key="1">
    <source>
        <dbReference type="Pfam" id="PF25372"/>
    </source>
</evidence>
<dbReference type="SUPFAM" id="SSF52047">
    <property type="entry name" value="RNI-like"/>
    <property type="match status" value="1"/>
</dbReference>
<dbReference type="AlphaFoldDB" id="A0A2K3JYX3"/>
<gene>
    <name evidence="2" type="ORF">L195_g051294</name>
</gene>
<dbReference type="InterPro" id="IPR032675">
    <property type="entry name" value="LRR_dom_sf"/>
</dbReference>
<dbReference type="InterPro" id="IPR057207">
    <property type="entry name" value="FBXL15_LRR"/>
</dbReference>
<dbReference type="PANTHER" id="PTHR13318">
    <property type="entry name" value="PARTNER OF PAIRED, ISOFORM B-RELATED"/>
    <property type="match status" value="1"/>
</dbReference>
<name>A0A2K3JYX3_TRIPR</name>
<dbReference type="Gene3D" id="3.80.10.10">
    <property type="entry name" value="Ribonuclease Inhibitor"/>
    <property type="match status" value="1"/>
</dbReference>
<dbReference type="SMART" id="SM00367">
    <property type="entry name" value="LRR_CC"/>
    <property type="match status" value="4"/>
</dbReference>
<evidence type="ECO:0000313" key="3">
    <source>
        <dbReference type="Proteomes" id="UP000236291"/>
    </source>
</evidence>
<sequence>MESCTLVSSEAYILIGQKCHYLEVLDLTDNEIDDEGLESISRCSRLSSLKLGICLNITDRGVSYVGMCCSKIKELDLYRCTGVTDLGISAIASGCPDLEMINTAYCTSITDRALFCLSKCANLQTLEIRGCLLVTSI</sequence>
<dbReference type="STRING" id="57577.A0A2K3JYX3"/>
<evidence type="ECO:0000313" key="2">
    <source>
        <dbReference type="EMBL" id="PNX59196.1"/>
    </source>
</evidence>
<reference evidence="2 3" key="1">
    <citation type="journal article" date="2014" name="Am. J. Bot.">
        <title>Genome assembly and annotation for red clover (Trifolium pratense; Fabaceae).</title>
        <authorList>
            <person name="Istvanek J."/>
            <person name="Jaros M."/>
            <person name="Krenek A."/>
            <person name="Repkova J."/>
        </authorList>
    </citation>
    <scope>NUCLEOTIDE SEQUENCE [LARGE SCALE GENOMIC DNA]</scope>
    <source>
        <strain evidence="3">cv. Tatra</strain>
        <tissue evidence="2">Young leaves</tissue>
    </source>
</reference>
<dbReference type="GO" id="GO:0019005">
    <property type="term" value="C:SCF ubiquitin ligase complex"/>
    <property type="evidence" value="ECO:0007669"/>
    <property type="project" value="TreeGrafter"/>
</dbReference>
<dbReference type="GO" id="GO:0031146">
    <property type="term" value="P:SCF-dependent proteasomal ubiquitin-dependent protein catabolic process"/>
    <property type="evidence" value="ECO:0007669"/>
    <property type="project" value="TreeGrafter"/>
</dbReference>
<comment type="caution">
    <text evidence="2">The sequence shown here is derived from an EMBL/GenBank/DDBJ whole genome shotgun (WGS) entry which is preliminary data.</text>
</comment>
<dbReference type="InterPro" id="IPR006553">
    <property type="entry name" value="Leu-rich_rpt_Cys-con_subtyp"/>
</dbReference>
<organism evidence="2 3">
    <name type="scientific">Trifolium pratense</name>
    <name type="common">Red clover</name>
    <dbReference type="NCBI Taxonomy" id="57577"/>
    <lineage>
        <taxon>Eukaryota</taxon>
        <taxon>Viridiplantae</taxon>
        <taxon>Streptophyta</taxon>
        <taxon>Embryophyta</taxon>
        <taxon>Tracheophyta</taxon>
        <taxon>Spermatophyta</taxon>
        <taxon>Magnoliopsida</taxon>
        <taxon>eudicotyledons</taxon>
        <taxon>Gunneridae</taxon>
        <taxon>Pentapetalae</taxon>
        <taxon>rosids</taxon>
        <taxon>fabids</taxon>
        <taxon>Fabales</taxon>
        <taxon>Fabaceae</taxon>
        <taxon>Papilionoideae</taxon>
        <taxon>50 kb inversion clade</taxon>
        <taxon>NPAAA clade</taxon>
        <taxon>Hologalegina</taxon>
        <taxon>IRL clade</taxon>
        <taxon>Trifolieae</taxon>
        <taxon>Trifolium</taxon>
    </lineage>
</organism>
<dbReference type="EMBL" id="ASHM01080181">
    <property type="protein sequence ID" value="PNX59196.1"/>
    <property type="molecule type" value="Genomic_DNA"/>
</dbReference>
<dbReference type="ExpressionAtlas" id="A0A2K3JYX3">
    <property type="expression patterns" value="baseline"/>
</dbReference>
<feature type="domain" description="F-box/LRR-repeat protein 15-like leucin rich repeat" evidence="1">
    <location>
        <begin position="3"/>
        <end position="135"/>
    </location>
</feature>
<dbReference type="PANTHER" id="PTHR13318:SF105">
    <property type="entry name" value="F-BOX_LRR-REPEAT PROTEIN 3"/>
    <property type="match status" value="1"/>
</dbReference>
<accession>A0A2K3JYX3</accession>